<dbReference type="AlphaFoldDB" id="A0A918ME81"/>
<accession>A0A918ME81</accession>
<keyword evidence="3" id="KW-1185">Reference proteome</keyword>
<evidence type="ECO:0000313" key="2">
    <source>
        <dbReference type="EMBL" id="GGV11439.1"/>
    </source>
</evidence>
<feature type="region of interest" description="Disordered" evidence="1">
    <location>
        <begin position="1"/>
        <end position="24"/>
    </location>
</feature>
<comment type="caution">
    <text evidence="2">The sequence shown here is derived from an EMBL/GenBank/DDBJ whole genome shotgun (WGS) entry which is preliminary data.</text>
</comment>
<reference evidence="2" key="2">
    <citation type="submission" date="2020-09" db="EMBL/GenBank/DDBJ databases">
        <authorList>
            <person name="Sun Q."/>
            <person name="Ohkuma M."/>
        </authorList>
    </citation>
    <scope>NUCLEOTIDE SEQUENCE</scope>
    <source>
        <strain evidence="2">JCM 4369</strain>
    </source>
</reference>
<dbReference type="Proteomes" id="UP000618795">
    <property type="component" value="Unassembled WGS sequence"/>
</dbReference>
<feature type="compositionally biased region" description="Basic and acidic residues" evidence="1">
    <location>
        <begin position="7"/>
        <end position="16"/>
    </location>
</feature>
<protein>
    <submittedName>
        <fullName evidence="2">Uncharacterized protein</fullName>
    </submittedName>
</protein>
<proteinExistence type="predicted"/>
<sequence length="89" mass="9383">MGRRAGSVREEAERGGEAAGAGATTVFRATGRPYAEEAARLVLRAAGIRHTYHRDLGRTLVSSVDSTDAEGDGAHPVARRIVLDAVSRP</sequence>
<name>A0A918ME81_9ACTN</name>
<reference evidence="2" key="1">
    <citation type="journal article" date="2014" name="Int. J. Syst. Evol. Microbiol.">
        <title>Complete genome sequence of Corynebacterium casei LMG S-19264T (=DSM 44701T), isolated from a smear-ripened cheese.</title>
        <authorList>
            <consortium name="US DOE Joint Genome Institute (JGI-PGF)"/>
            <person name="Walter F."/>
            <person name="Albersmeier A."/>
            <person name="Kalinowski J."/>
            <person name="Ruckert C."/>
        </authorList>
    </citation>
    <scope>NUCLEOTIDE SEQUENCE</scope>
    <source>
        <strain evidence="2">JCM 4369</strain>
    </source>
</reference>
<dbReference type="EMBL" id="BMTD01000014">
    <property type="protein sequence ID" value="GGV11439.1"/>
    <property type="molecule type" value="Genomic_DNA"/>
</dbReference>
<organism evidence="2 3">
    <name type="scientific">Streptomyces filipinensis</name>
    <dbReference type="NCBI Taxonomy" id="66887"/>
    <lineage>
        <taxon>Bacteria</taxon>
        <taxon>Bacillati</taxon>
        <taxon>Actinomycetota</taxon>
        <taxon>Actinomycetes</taxon>
        <taxon>Kitasatosporales</taxon>
        <taxon>Streptomycetaceae</taxon>
        <taxon>Streptomyces</taxon>
    </lineage>
</organism>
<gene>
    <name evidence="2" type="ORF">GCM10010260_57670</name>
</gene>
<evidence type="ECO:0000313" key="3">
    <source>
        <dbReference type="Proteomes" id="UP000618795"/>
    </source>
</evidence>
<evidence type="ECO:0000256" key="1">
    <source>
        <dbReference type="SAM" id="MobiDB-lite"/>
    </source>
</evidence>